<feature type="transmembrane region" description="Helical" evidence="9">
    <location>
        <begin position="24"/>
        <end position="45"/>
    </location>
</feature>
<dbReference type="RefSeq" id="WP_181761884.1">
    <property type="nucleotide sequence ID" value="NZ_BMCR01000001.1"/>
</dbReference>
<proteinExistence type="inferred from homology"/>
<gene>
    <name evidence="11" type="ORF">H1W37_18660</name>
</gene>
<name>A0A838XTC6_9HYPH</name>
<protein>
    <recommendedName>
        <fullName evidence="8">Ancillary SecYEG translocon subunit</fullName>
    </recommendedName>
</protein>
<accession>A0A838XTC6</accession>
<dbReference type="EMBL" id="JACEON010000022">
    <property type="protein sequence ID" value="MBA4613685.1"/>
    <property type="molecule type" value="Genomic_DNA"/>
</dbReference>
<comment type="caution">
    <text evidence="11">The sequence shown here is derived from an EMBL/GenBank/DDBJ whole genome shotgun (WGS) entry which is preliminary data.</text>
</comment>
<evidence type="ECO:0000259" key="10">
    <source>
        <dbReference type="Pfam" id="PF09976"/>
    </source>
</evidence>
<keyword evidence="6" id="KW-0143">Chaperone</keyword>
<dbReference type="PANTHER" id="PTHR38035">
    <property type="entry name" value="UPF0070 PROTEIN YFGM"/>
    <property type="match status" value="1"/>
</dbReference>
<keyword evidence="5 9" id="KW-0472">Membrane</keyword>
<evidence type="ECO:0000256" key="6">
    <source>
        <dbReference type="ARBA" id="ARBA00023186"/>
    </source>
</evidence>
<evidence type="ECO:0000256" key="1">
    <source>
        <dbReference type="ARBA" id="ARBA00004401"/>
    </source>
</evidence>
<reference evidence="11 12" key="1">
    <citation type="submission" date="2020-07" db="EMBL/GenBank/DDBJ databases">
        <authorList>
            <person name="Li M."/>
        </authorList>
    </citation>
    <scope>NUCLEOTIDE SEQUENCE [LARGE SCALE GENOMIC DNA]</scope>
    <source>
        <strain evidence="11 12">DSM 23284</strain>
    </source>
</reference>
<dbReference type="PANTHER" id="PTHR38035:SF1">
    <property type="entry name" value="ANCILLARY SECYEG TRANSLOCON SUBUNIT"/>
    <property type="match status" value="1"/>
</dbReference>
<evidence type="ECO:0000256" key="8">
    <source>
        <dbReference type="ARBA" id="ARBA00024235"/>
    </source>
</evidence>
<evidence type="ECO:0000256" key="2">
    <source>
        <dbReference type="ARBA" id="ARBA00022475"/>
    </source>
</evidence>
<evidence type="ECO:0000256" key="4">
    <source>
        <dbReference type="ARBA" id="ARBA00022989"/>
    </source>
</evidence>
<keyword evidence="12" id="KW-1185">Reference proteome</keyword>
<dbReference type="SUPFAM" id="SSF48452">
    <property type="entry name" value="TPR-like"/>
    <property type="match status" value="1"/>
</dbReference>
<evidence type="ECO:0000256" key="7">
    <source>
        <dbReference type="ARBA" id="ARBA00024197"/>
    </source>
</evidence>
<evidence type="ECO:0000313" key="11">
    <source>
        <dbReference type="EMBL" id="MBA4613685.1"/>
    </source>
</evidence>
<evidence type="ECO:0000256" key="3">
    <source>
        <dbReference type="ARBA" id="ARBA00022692"/>
    </source>
</evidence>
<evidence type="ECO:0000256" key="5">
    <source>
        <dbReference type="ARBA" id="ARBA00023136"/>
    </source>
</evidence>
<keyword evidence="2" id="KW-1003">Cell membrane</keyword>
<dbReference type="GO" id="GO:0044877">
    <property type="term" value="F:protein-containing complex binding"/>
    <property type="evidence" value="ECO:0007669"/>
    <property type="project" value="InterPro"/>
</dbReference>
<keyword evidence="3 9" id="KW-0812">Transmembrane</keyword>
<evidence type="ECO:0000313" key="12">
    <source>
        <dbReference type="Proteomes" id="UP000559404"/>
    </source>
</evidence>
<sequence>MSDIFREVDEEIRHERYKRLWDRFGPWLIALALVVVVGTAAYRGWLYWLETEAQKSGDVFIKASELAEDGKLAEAQELLASLTDAQGGYPALATLRAAGVQAEAGDKAEAMAAFDAFAASSGEDALLRNVARLRAGYLALELGDFTGAADRLEPLTGPDSAWRFLAGEALALAAWKNGNSAEARRRIEEITESAEAPSDVVARVGTVLDLLNAAEGTPDKKAESQ</sequence>
<dbReference type="InterPro" id="IPR018704">
    <property type="entry name" value="SecYEG/CpoB_TPR"/>
</dbReference>
<evidence type="ECO:0000256" key="9">
    <source>
        <dbReference type="SAM" id="Phobius"/>
    </source>
</evidence>
<organism evidence="11 12">
    <name type="scientific">Stappia taiwanensis</name>
    <dbReference type="NCBI Taxonomy" id="992267"/>
    <lineage>
        <taxon>Bacteria</taxon>
        <taxon>Pseudomonadati</taxon>
        <taxon>Pseudomonadota</taxon>
        <taxon>Alphaproteobacteria</taxon>
        <taxon>Hyphomicrobiales</taxon>
        <taxon>Stappiaceae</taxon>
        <taxon>Stappia</taxon>
    </lineage>
</organism>
<dbReference type="Pfam" id="PF09976">
    <property type="entry name" value="TPR_21"/>
    <property type="match status" value="1"/>
</dbReference>
<dbReference type="Proteomes" id="UP000559404">
    <property type="component" value="Unassembled WGS sequence"/>
</dbReference>
<dbReference type="GO" id="GO:0005886">
    <property type="term" value="C:plasma membrane"/>
    <property type="evidence" value="ECO:0007669"/>
    <property type="project" value="UniProtKB-SubCell"/>
</dbReference>
<dbReference type="InterPro" id="IPR026039">
    <property type="entry name" value="YfgM"/>
</dbReference>
<dbReference type="AlphaFoldDB" id="A0A838XTC6"/>
<comment type="subcellular location">
    <subcellularLocation>
        <location evidence="1">Cell membrane</location>
        <topology evidence="1">Single-pass type II membrane protein</topology>
    </subcellularLocation>
</comment>
<reference evidence="11 12" key="2">
    <citation type="submission" date="2020-08" db="EMBL/GenBank/DDBJ databases">
        <title>Stappia taiwanensis sp. nov., isolated from a coastal thermal spring.</title>
        <authorList>
            <person name="Kampfer P."/>
        </authorList>
    </citation>
    <scope>NUCLEOTIDE SEQUENCE [LARGE SCALE GENOMIC DNA]</scope>
    <source>
        <strain evidence="11 12">DSM 23284</strain>
    </source>
</reference>
<keyword evidence="4 9" id="KW-1133">Transmembrane helix</keyword>
<comment type="similarity">
    <text evidence="7">Belongs to the YfgM family.</text>
</comment>
<feature type="domain" description="Ancillary SecYEG translocon subunit/Cell division coordinator CpoB TPR" evidence="10">
    <location>
        <begin position="18"/>
        <end position="185"/>
    </location>
</feature>
<dbReference type="InterPro" id="IPR011990">
    <property type="entry name" value="TPR-like_helical_dom_sf"/>
</dbReference>